<dbReference type="EMBL" id="CVQI01032940">
    <property type="protein sequence ID" value="CRK42830.1"/>
    <property type="molecule type" value="Genomic_DNA"/>
</dbReference>
<accession>A0A0G4N980</accession>
<dbReference type="SUPFAM" id="SSF53474">
    <property type="entry name" value="alpha/beta-Hydrolases"/>
    <property type="match status" value="1"/>
</dbReference>
<dbReference type="SUPFAM" id="SSF51735">
    <property type="entry name" value="NAD(P)-binding Rossmann-fold domains"/>
    <property type="match status" value="1"/>
</dbReference>
<dbReference type="InterPro" id="IPR002347">
    <property type="entry name" value="SDR_fam"/>
</dbReference>
<keyword evidence="1" id="KW-0560">Oxidoreductase</keyword>
<protein>
    <recommendedName>
        <fullName evidence="2">Alpha/beta hydrolase fold-3 domain-containing protein</fullName>
    </recommendedName>
</protein>
<dbReference type="Gene3D" id="3.40.50.720">
    <property type="entry name" value="NAD(P)-binding Rossmann-like Domain"/>
    <property type="match status" value="1"/>
</dbReference>
<name>A0A0G4N980_VERLO</name>
<dbReference type="GO" id="GO:0016787">
    <property type="term" value="F:hydrolase activity"/>
    <property type="evidence" value="ECO:0007669"/>
    <property type="project" value="InterPro"/>
</dbReference>
<dbReference type="InterPro" id="IPR036291">
    <property type="entry name" value="NAD(P)-bd_dom_sf"/>
</dbReference>
<dbReference type="PANTHER" id="PTHR43157:SF31">
    <property type="entry name" value="PHOSPHATIDYLINOSITOL-GLYCAN BIOSYNTHESIS CLASS F PROTEIN"/>
    <property type="match status" value="1"/>
</dbReference>
<dbReference type="Pfam" id="PF00106">
    <property type="entry name" value="adh_short"/>
    <property type="match status" value="1"/>
</dbReference>
<evidence type="ECO:0000313" key="4">
    <source>
        <dbReference type="Proteomes" id="UP000045706"/>
    </source>
</evidence>
<dbReference type="InterPro" id="IPR013094">
    <property type="entry name" value="AB_hydrolase_3"/>
</dbReference>
<dbReference type="PRINTS" id="PR00081">
    <property type="entry name" value="GDHRDH"/>
</dbReference>
<dbReference type="Gene3D" id="3.40.50.1820">
    <property type="entry name" value="alpha/beta hydrolase"/>
    <property type="match status" value="1"/>
</dbReference>
<dbReference type="Pfam" id="PF07859">
    <property type="entry name" value="Abhydrolase_3"/>
    <property type="match status" value="1"/>
</dbReference>
<evidence type="ECO:0000259" key="2">
    <source>
        <dbReference type="Pfam" id="PF07859"/>
    </source>
</evidence>
<dbReference type="Proteomes" id="UP000045706">
    <property type="component" value="Unassembled WGS sequence"/>
</dbReference>
<dbReference type="PANTHER" id="PTHR43157">
    <property type="entry name" value="PHOSPHATIDYLINOSITOL-GLYCAN BIOSYNTHESIS CLASS F PROTEIN-RELATED"/>
    <property type="match status" value="1"/>
</dbReference>
<sequence>MAGLIREAYSQFKDLPVPDTLQTGRTIIITGANVGLGLEAARHFARLQADRVIIACRDKTKGDTAVNSIRASFPDSPTKLDVWVVDISDFASVKAFAARAETELDRVDVFLSNAGVVASTYSESIDGWESTLAVNVIGTFLLVFLMMPKMRETAKKHGTTPHITVTASGAGHLAYFNERKQDKIFEALNANRSLLDRYNVSKLLQVTIVKQLAAATRVPSYPPSERIIINTIHPGLCQTELFRSMPFPLNYPMKLGMRVFGRTSEMGSRCLLAGALAGEESHGRYMENCIVAEYAPILNSEEGELMQVRVWEGVLGHKDSWSPVWLIETALRRGWAYVSPSYRLLPEASGKDVLDDALAAARWVIENITPRIIIAGSSGGGYLSVATAAQLNIPRPLAVLSVYGMLDFAIPPYTTLGSTSGQAPPLPDCDIVEQRILELRGKPPIISHEPIDFLTDERVVLIRGIHQAALYPDLLTGELGLSAKIREHGLKAIHPSDHRFFPVAFGLTKDFPPTALLHGLADDSVFPVQSISAEKKLKELGVEVILETVEGKGHGFDLGDIPPGTDVEAKETASTPVIDSIRRIINFLDKAVASK</sequence>
<gene>
    <name evidence="3" type="ORF">BN1723_005439</name>
</gene>
<proteinExistence type="predicted"/>
<reference evidence="4" key="1">
    <citation type="submission" date="2015-05" db="EMBL/GenBank/DDBJ databases">
        <authorList>
            <person name="Fogelqvist Johan"/>
        </authorList>
    </citation>
    <scope>NUCLEOTIDE SEQUENCE [LARGE SCALE GENOMIC DNA]</scope>
</reference>
<feature type="domain" description="Alpha/beta hydrolase fold-3" evidence="2">
    <location>
        <begin position="325"/>
        <end position="408"/>
    </location>
</feature>
<organism evidence="3 4">
    <name type="scientific">Verticillium longisporum</name>
    <name type="common">Verticillium dahliae var. longisporum</name>
    <dbReference type="NCBI Taxonomy" id="100787"/>
    <lineage>
        <taxon>Eukaryota</taxon>
        <taxon>Fungi</taxon>
        <taxon>Dikarya</taxon>
        <taxon>Ascomycota</taxon>
        <taxon>Pezizomycotina</taxon>
        <taxon>Sordariomycetes</taxon>
        <taxon>Hypocreomycetidae</taxon>
        <taxon>Glomerellales</taxon>
        <taxon>Plectosphaerellaceae</taxon>
        <taxon>Verticillium</taxon>
    </lineage>
</organism>
<evidence type="ECO:0000256" key="1">
    <source>
        <dbReference type="ARBA" id="ARBA00023002"/>
    </source>
</evidence>
<dbReference type="AlphaFoldDB" id="A0A0G4N980"/>
<dbReference type="GO" id="GO:0016491">
    <property type="term" value="F:oxidoreductase activity"/>
    <property type="evidence" value="ECO:0007669"/>
    <property type="project" value="UniProtKB-KW"/>
</dbReference>
<evidence type="ECO:0000313" key="3">
    <source>
        <dbReference type="EMBL" id="CRK42830.1"/>
    </source>
</evidence>
<dbReference type="InterPro" id="IPR029058">
    <property type="entry name" value="AB_hydrolase_fold"/>
</dbReference>